<name>A0A2S8GIJ1_9BACT</name>
<evidence type="ECO:0000313" key="2">
    <source>
        <dbReference type="Proteomes" id="UP000237819"/>
    </source>
</evidence>
<dbReference type="AlphaFoldDB" id="A0A2S8GIJ1"/>
<organism evidence="1 2">
    <name type="scientific">Blastopirellula marina</name>
    <dbReference type="NCBI Taxonomy" id="124"/>
    <lineage>
        <taxon>Bacteria</taxon>
        <taxon>Pseudomonadati</taxon>
        <taxon>Planctomycetota</taxon>
        <taxon>Planctomycetia</taxon>
        <taxon>Pirellulales</taxon>
        <taxon>Pirellulaceae</taxon>
        <taxon>Blastopirellula</taxon>
    </lineage>
</organism>
<dbReference type="OrthoDB" id="252988at2"/>
<sequence length="316" mass="34969">MIDFQYLQTGITGLARAHKAGTMAGHLGAAVIAGYFYGEDHGDLPEGVYRGVEGELKRTIAGEEAIWWNVKQVGIEPADLFQPLPKEDPAPDEIDTIADALAKNVAQLRQSGHNIIFASIGIRALQDHPDFATPEAIAGIRKLTEGFQKTHGGRGYYGKEKGWLTSDQVTVAADAAFAPYASIQDMVNVTIDELIATAAVKKQGFGGLFHIINHAAAITEIDRFGYKPLARQALPAHHRHIELWRTLPDVADELGAVEKATEDPQHAEYWQGMLKRDQARLTHRIKTLYGYGTIRRWIESDEKRKQADDAFLYLMA</sequence>
<accession>A0A2S8GIJ1</accession>
<dbReference type="RefSeq" id="WP_105337236.1">
    <property type="nucleotide sequence ID" value="NZ_PUHZ01000020.1"/>
</dbReference>
<gene>
    <name evidence="1" type="ORF">C5Y93_20100</name>
</gene>
<dbReference type="EMBL" id="PUHZ01000020">
    <property type="protein sequence ID" value="PQO44267.1"/>
    <property type="molecule type" value="Genomic_DNA"/>
</dbReference>
<comment type="caution">
    <text evidence="1">The sequence shown here is derived from an EMBL/GenBank/DDBJ whole genome shotgun (WGS) entry which is preliminary data.</text>
</comment>
<protein>
    <submittedName>
        <fullName evidence="1">Uncharacterized protein</fullName>
    </submittedName>
</protein>
<proteinExistence type="predicted"/>
<evidence type="ECO:0000313" key="1">
    <source>
        <dbReference type="EMBL" id="PQO44267.1"/>
    </source>
</evidence>
<dbReference type="Proteomes" id="UP000237819">
    <property type="component" value="Unassembled WGS sequence"/>
</dbReference>
<reference evidence="1 2" key="1">
    <citation type="submission" date="2018-02" db="EMBL/GenBank/DDBJ databases">
        <title>Comparative genomes isolates from brazilian mangrove.</title>
        <authorList>
            <person name="Araujo J.E."/>
            <person name="Taketani R.G."/>
            <person name="Silva M.C.P."/>
            <person name="Loureco M.V."/>
            <person name="Andreote F.D."/>
        </authorList>
    </citation>
    <scope>NUCLEOTIDE SEQUENCE [LARGE SCALE GENOMIC DNA]</scope>
    <source>
        <strain evidence="1 2">Nap-Phe MGV</strain>
    </source>
</reference>